<dbReference type="AlphaFoldDB" id="A0A090GUN7"/>
<keyword evidence="1" id="KW-0732">Signal</keyword>
<reference evidence="7" key="1">
    <citation type="submission" date="2014-08" db="EMBL/GenBank/DDBJ databases">
        <title>DNA barcoding of Bradysia (Diptera: Sciaridae) for detection of the immature stages on agricultural crops.</title>
        <authorList>
            <person name="Shin S."/>
            <person name="Jung S."/>
            <person name="Heller K."/>
            <person name="Menzel F."/>
            <person name="Hong T.-K."/>
            <person name="Lee H."/>
            <person name="Lee S."/>
        </authorList>
    </citation>
    <scope>NUCLEOTIDE SEQUENCE</scope>
</reference>
<keyword evidence="2" id="KW-0472">Membrane</keyword>
<dbReference type="EMBL" id="CCND01000049">
    <property type="protein sequence ID" value="CDX62637.1"/>
    <property type="molecule type" value="Genomic_DNA"/>
</dbReference>
<dbReference type="Proteomes" id="UP000046373">
    <property type="component" value="Unassembled WGS sequence"/>
</dbReference>
<evidence type="ECO:0000256" key="3">
    <source>
        <dbReference type="ARBA" id="ARBA00023237"/>
    </source>
</evidence>
<reference evidence="10" key="3">
    <citation type="submission" date="2014-08" db="EMBL/GenBank/DDBJ databases">
        <authorList>
            <person name="Edwards T."/>
        </authorList>
    </citation>
    <scope>NUCLEOTIDE SEQUENCE [LARGE SCALE GENOMIC DNA]</scope>
</reference>
<reference evidence="8 9" key="2">
    <citation type="submission" date="2014-08" db="EMBL/GenBank/DDBJ databases">
        <authorList>
            <person name="Moulin Lionel"/>
        </authorList>
    </citation>
    <scope>NUCLEOTIDE SEQUENCE [LARGE SCALE GENOMIC DNA]</scope>
</reference>
<accession>A0A090GUN7</accession>
<evidence type="ECO:0000259" key="4">
    <source>
        <dbReference type="Pfam" id="PF04355"/>
    </source>
</evidence>
<gene>
    <name evidence="7" type="ORF">MPL1032_60145</name>
    <name evidence="6" type="ORF">MPL3365_250124</name>
    <name evidence="5" type="ORF">MPLDJ20_140347</name>
</gene>
<evidence type="ECO:0000313" key="7">
    <source>
        <dbReference type="EMBL" id="CDX62637.1"/>
    </source>
</evidence>
<organism evidence="6 8">
    <name type="scientific">Mesorhizobium plurifarium</name>
    <dbReference type="NCBI Taxonomy" id="69974"/>
    <lineage>
        <taxon>Bacteria</taxon>
        <taxon>Pseudomonadati</taxon>
        <taxon>Pseudomonadota</taxon>
        <taxon>Alphaproteobacteria</taxon>
        <taxon>Hyphomicrobiales</taxon>
        <taxon>Phyllobacteriaceae</taxon>
        <taxon>Mesorhizobium</taxon>
    </lineage>
</organism>
<dbReference type="GO" id="GO:1990063">
    <property type="term" value="C:Bam protein complex"/>
    <property type="evidence" value="ECO:0007669"/>
    <property type="project" value="TreeGrafter"/>
</dbReference>
<evidence type="ECO:0000313" key="5">
    <source>
        <dbReference type="EMBL" id="CDX31616.1"/>
    </source>
</evidence>
<dbReference type="InterPro" id="IPR037873">
    <property type="entry name" value="BamE-like"/>
</dbReference>
<dbReference type="EMBL" id="CCNB01000006">
    <property type="protein sequence ID" value="CDX31616.1"/>
    <property type="molecule type" value="Genomic_DNA"/>
</dbReference>
<sequence>MLGALKFKSFFAPAPVGVASLLVVVSALSACNSSKMFGDLHPSETLTKGYVIDQQAIDSVPVGSSREQVLLALGTPSTTATFDNEAFYYISQTRKRYVAFDNPRIVDQHVLAVYFGADGRVTQIANYGLKDGKIFDFISRTTPTGGKDQNFLSQIISGASKLAPGIPGGGSGGTP</sequence>
<evidence type="ECO:0000256" key="2">
    <source>
        <dbReference type="ARBA" id="ARBA00023136"/>
    </source>
</evidence>
<dbReference type="PANTHER" id="PTHR37482">
    <property type="entry name" value="OUTER MEMBRANE PROTEIN ASSEMBLY FACTOR BAME"/>
    <property type="match status" value="1"/>
</dbReference>
<dbReference type="PANTHER" id="PTHR37482:SF1">
    <property type="entry name" value="OUTER MEMBRANE PROTEIN ASSEMBLY FACTOR BAME"/>
    <property type="match status" value="1"/>
</dbReference>
<dbReference type="InterPro" id="IPR007450">
    <property type="entry name" value="BamE_dom"/>
</dbReference>
<evidence type="ECO:0000313" key="10">
    <source>
        <dbReference type="Proteomes" id="UP000182888"/>
    </source>
</evidence>
<dbReference type="InterPro" id="IPR026592">
    <property type="entry name" value="BamE"/>
</dbReference>
<dbReference type="Proteomes" id="UP000046122">
    <property type="component" value="Unassembled WGS sequence"/>
</dbReference>
<protein>
    <recommendedName>
        <fullName evidence="4">Outer membrane protein assembly factor BamE domain-containing protein</fullName>
    </recommendedName>
</protein>
<evidence type="ECO:0000313" key="9">
    <source>
        <dbReference type="Proteomes" id="UP000046373"/>
    </source>
</evidence>
<name>A0A090GUN7_MESPL</name>
<evidence type="ECO:0000313" key="8">
    <source>
        <dbReference type="Proteomes" id="UP000046122"/>
    </source>
</evidence>
<keyword evidence="3" id="KW-0998">Cell outer membrane</keyword>
<dbReference type="PROSITE" id="PS51257">
    <property type="entry name" value="PROKAR_LIPOPROTEIN"/>
    <property type="match status" value="1"/>
</dbReference>
<feature type="domain" description="Outer membrane protein assembly factor BamE" evidence="4">
    <location>
        <begin position="49"/>
        <end position="124"/>
    </location>
</feature>
<evidence type="ECO:0000256" key="1">
    <source>
        <dbReference type="ARBA" id="ARBA00022729"/>
    </source>
</evidence>
<evidence type="ECO:0000313" key="6">
    <source>
        <dbReference type="EMBL" id="CDX57021.1"/>
    </source>
</evidence>
<dbReference type="Pfam" id="PF04355">
    <property type="entry name" value="BamE"/>
    <property type="match status" value="1"/>
</dbReference>
<dbReference type="GO" id="GO:0030674">
    <property type="term" value="F:protein-macromolecule adaptor activity"/>
    <property type="evidence" value="ECO:0007669"/>
    <property type="project" value="TreeGrafter"/>
</dbReference>
<dbReference type="Proteomes" id="UP000182888">
    <property type="component" value="Unassembled WGS sequence"/>
</dbReference>
<dbReference type="EMBL" id="CCNE01000018">
    <property type="protein sequence ID" value="CDX57021.1"/>
    <property type="molecule type" value="Genomic_DNA"/>
</dbReference>
<proteinExistence type="predicted"/>
<dbReference type="GO" id="GO:0051205">
    <property type="term" value="P:protein insertion into membrane"/>
    <property type="evidence" value="ECO:0007669"/>
    <property type="project" value="TreeGrafter"/>
</dbReference>
<dbReference type="Gene3D" id="3.30.1450.10">
    <property type="match status" value="1"/>
</dbReference>
<dbReference type="GO" id="GO:0043165">
    <property type="term" value="P:Gram-negative-bacterium-type cell outer membrane assembly"/>
    <property type="evidence" value="ECO:0007669"/>
    <property type="project" value="TreeGrafter"/>
</dbReference>